<feature type="non-terminal residue" evidence="1">
    <location>
        <position position="1"/>
    </location>
</feature>
<organism evidence="1 2">
    <name type="scientific">Neolentinus lepideus HHB14362 ss-1</name>
    <dbReference type="NCBI Taxonomy" id="1314782"/>
    <lineage>
        <taxon>Eukaryota</taxon>
        <taxon>Fungi</taxon>
        <taxon>Dikarya</taxon>
        <taxon>Basidiomycota</taxon>
        <taxon>Agaricomycotina</taxon>
        <taxon>Agaricomycetes</taxon>
        <taxon>Gloeophyllales</taxon>
        <taxon>Gloeophyllaceae</taxon>
        <taxon>Neolentinus</taxon>
    </lineage>
</organism>
<feature type="non-terminal residue" evidence="1">
    <location>
        <position position="92"/>
    </location>
</feature>
<dbReference type="AlphaFoldDB" id="A0A165P7V0"/>
<dbReference type="CDD" id="cd22191">
    <property type="entry name" value="DPBB_RlpA_EXP_N-like"/>
    <property type="match status" value="1"/>
</dbReference>
<keyword evidence="2" id="KW-1185">Reference proteome</keyword>
<dbReference type="STRING" id="1314782.A0A165P7V0"/>
<reference evidence="1 2" key="1">
    <citation type="journal article" date="2016" name="Mol. Biol. Evol.">
        <title>Comparative Genomics of Early-Diverging Mushroom-Forming Fungi Provides Insights into the Origins of Lignocellulose Decay Capabilities.</title>
        <authorList>
            <person name="Nagy L.G."/>
            <person name="Riley R."/>
            <person name="Tritt A."/>
            <person name="Adam C."/>
            <person name="Daum C."/>
            <person name="Floudas D."/>
            <person name="Sun H."/>
            <person name="Yadav J.S."/>
            <person name="Pangilinan J."/>
            <person name="Larsson K.H."/>
            <person name="Matsuura K."/>
            <person name="Barry K."/>
            <person name="Labutti K."/>
            <person name="Kuo R."/>
            <person name="Ohm R.A."/>
            <person name="Bhattacharya S.S."/>
            <person name="Shirouzu T."/>
            <person name="Yoshinaga Y."/>
            <person name="Martin F.M."/>
            <person name="Grigoriev I.V."/>
            <person name="Hibbett D.S."/>
        </authorList>
    </citation>
    <scope>NUCLEOTIDE SEQUENCE [LARGE SCALE GENOMIC DNA]</scope>
    <source>
        <strain evidence="1 2">HHB14362 ss-1</strain>
    </source>
</reference>
<evidence type="ECO:0000313" key="2">
    <source>
        <dbReference type="Proteomes" id="UP000076761"/>
    </source>
</evidence>
<dbReference type="SUPFAM" id="SSF50685">
    <property type="entry name" value="Barwin-like endoglucanases"/>
    <property type="match status" value="1"/>
</dbReference>
<dbReference type="InParanoid" id="A0A165P7V0"/>
<protein>
    <recommendedName>
        <fullName evidence="3">RlpA-like protein double-psi beta-barrel domain-containing protein</fullName>
    </recommendedName>
</protein>
<name>A0A165P7V0_9AGAM</name>
<dbReference type="EMBL" id="KV425617">
    <property type="protein sequence ID" value="KZT20643.1"/>
    <property type="molecule type" value="Genomic_DNA"/>
</dbReference>
<dbReference type="InterPro" id="IPR036908">
    <property type="entry name" value="RlpA-like_sf"/>
</dbReference>
<dbReference type="Gene3D" id="2.40.40.10">
    <property type="entry name" value="RlpA-like domain"/>
    <property type="match status" value="1"/>
</dbReference>
<accession>A0A165P7V0</accession>
<evidence type="ECO:0000313" key="1">
    <source>
        <dbReference type="EMBL" id="KZT20643.1"/>
    </source>
</evidence>
<gene>
    <name evidence="1" type="ORF">NEOLEDRAFT_1040317</name>
</gene>
<sequence>GTWYEPGMGASCGANASNPNTVAISAHLYSNYSCATVGEFVEPEANDTGPLYGTVKDICYACGDDDIALDPKFFAQFAPLSSGPINITWWFV</sequence>
<dbReference type="Proteomes" id="UP000076761">
    <property type="component" value="Unassembled WGS sequence"/>
</dbReference>
<proteinExistence type="predicted"/>
<evidence type="ECO:0008006" key="3">
    <source>
        <dbReference type="Google" id="ProtNLM"/>
    </source>
</evidence>